<feature type="transmembrane region" description="Helical" evidence="3">
    <location>
        <begin position="121"/>
        <end position="139"/>
    </location>
</feature>
<dbReference type="GO" id="GO:1902201">
    <property type="term" value="P:negative regulation of bacterial-type flagellum-dependent cell motility"/>
    <property type="evidence" value="ECO:0007669"/>
    <property type="project" value="TreeGrafter"/>
</dbReference>
<feature type="transmembrane region" description="Helical" evidence="3">
    <location>
        <begin position="12"/>
        <end position="32"/>
    </location>
</feature>
<sequence length="412" mass="44542">MTQFHLPEPLTMALTMTLVILATCLNYLVIWSQNRQQRALLWMVAASLLSGSTFIVRLIWPGLEGVIFAQPAVLTGVSCVWMGCRVAAGHRPRIAALPLPGAFWLLCACIPRFLHNPSARFAVSYLLVVPLLLLALRALWPSPIPKRAGRLFVSGLLGLLAVLCLAWGLLQAVSIFRDLGLGIDLTTVPVSAFAVMGFYLVLSFAFVALVKEESEWAHGRAAFTDALTGLPNRRSLDERLTAAVKGAQRDGQPLAVIMIDVDQFKAYNDRYGHPAGDACLQTVATCLQTSLPPERAEVMRYGGEEFTAVIRQTDARGAMALAERMRQAVAARHLPHEGGVIGVVSISLGIAVMEPQSRHTGVIDGISLIAAADRALYRAKETGRNRATLFTPADAEGVALRGRTRMSPGLST</sequence>
<dbReference type="NCBIfam" id="TIGR00254">
    <property type="entry name" value="GGDEF"/>
    <property type="match status" value="1"/>
</dbReference>
<dbReference type="CDD" id="cd01949">
    <property type="entry name" value="GGDEF"/>
    <property type="match status" value="1"/>
</dbReference>
<dbReference type="GO" id="GO:0005886">
    <property type="term" value="C:plasma membrane"/>
    <property type="evidence" value="ECO:0007669"/>
    <property type="project" value="TreeGrafter"/>
</dbReference>
<proteinExistence type="predicted"/>
<feature type="transmembrane region" description="Helical" evidence="3">
    <location>
        <begin position="96"/>
        <end position="115"/>
    </location>
</feature>
<dbReference type="FunFam" id="3.30.70.270:FF:000001">
    <property type="entry name" value="Diguanylate cyclase domain protein"/>
    <property type="match status" value="1"/>
</dbReference>
<keyword evidence="6" id="KW-1185">Reference proteome</keyword>
<dbReference type="SMART" id="SM00267">
    <property type="entry name" value="GGDEF"/>
    <property type="match status" value="1"/>
</dbReference>
<name>A0A964E5H0_9PROT</name>
<accession>A0A964E5H0</accession>
<protein>
    <recommendedName>
        <fullName evidence="1">diguanylate cyclase</fullName>
        <ecNumber evidence="1">2.7.7.65</ecNumber>
    </recommendedName>
</protein>
<dbReference type="InterPro" id="IPR000160">
    <property type="entry name" value="GGDEF_dom"/>
</dbReference>
<dbReference type="PANTHER" id="PTHR45138">
    <property type="entry name" value="REGULATORY COMPONENTS OF SENSORY TRANSDUCTION SYSTEM"/>
    <property type="match status" value="1"/>
</dbReference>
<evidence type="ECO:0000256" key="1">
    <source>
        <dbReference type="ARBA" id="ARBA00012528"/>
    </source>
</evidence>
<dbReference type="GO" id="GO:0052621">
    <property type="term" value="F:diguanylate cyclase activity"/>
    <property type="evidence" value="ECO:0007669"/>
    <property type="project" value="UniProtKB-EC"/>
</dbReference>
<dbReference type="EMBL" id="JAESVA010000007">
    <property type="protein sequence ID" value="MCB8882422.1"/>
    <property type="molecule type" value="Genomic_DNA"/>
</dbReference>
<evidence type="ECO:0000256" key="2">
    <source>
        <dbReference type="ARBA" id="ARBA00034247"/>
    </source>
</evidence>
<evidence type="ECO:0000256" key="3">
    <source>
        <dbReference type="SAM" id="Phobius"/>
    </source>
</evidence>
<feature type="transmembrane region" description="Helical" evidence="3">
    <location>
        <begin position="39"/>
        <end position="60"/>
    </location>
</feature>
<dbReference type="InterPro" id="IPR050469">
    <property type="entry name" value="Diguanylate_Cyclase"/>
</dbReference>
<dbReference type="Pfam" id="PF00990">
    <property type="entry name" value="GGDEF"/>
    <property type="match status" value="1"/>
</dbReference>
<comment type="catalytic activity">
    <reaction evidence="2">
        <text>2 GTP = 3',3'-c-di-GMP + 2 diphosphate</text>
        <dbReference type="Rhea" id="RHEA:24898"/>
        <dbReference type="ChEBI" id="CHEBI:33019"/>
        <dbReference type="ChEBI" id="CHEBI:37565"/>
        <dbReference type="ChEBI" id="CHEBI:58805"/>
        <dbReference type="EC" id="2.7.7.65"/>
    </reaction>
</comment>
<organism evidence="5 6">
    <name type="scientific">Acidisoma cellulosilyticum</name>
    <dbReference type="NCBI Taxonomy" id="2802395"/>
    <lineage>
        <taxon>Bacteria</taxon>
        <taxon>Pseudomonadati</taxon>
        <taxon>Pseudomonadota</taxon>
        <taxon>Alphaproteobacteria</taxon>
        <taxon>Acetobacterales</taxon>
        <taxon>Acidocellaceae</taxon>
        <taxon>Acidisoma</taxon>
    </lineage>
</organism>
<dbReference type="InterPro" id="IPR043128">
    <property type="entry name" value="Rev_trsase/Diguanyl_cyclase"/>
</dbReference>
<dbReference type="Gene3D" id="3.30.70.270">
    <property type="match status" value="1"/>
</dbReference>
<dbReference type="GO" id="GO:0043709">
    <property type="term" value="P:cell adhesion involved in single-species biofilm formation"/>
    <property type="evidence" value="ECO:0007669"/>
    <property type="project" value="TreeGrafter"/>
</dbReference>
<evidence type="ECO:0000313" key="5">
    <source>
        <dbReference type="EMBL" id="MCB8882422.1"/>
    </source>
</evidence>
<reference evidence="5 6" key="1">
    <citation type="journal article" date="2021" name="Microorganisms">
        <title>Acidisoma silvae sp. nov. and Acidisomacellulosilytica sp. nov., Two Acidophilic Bacteria Isolated from Decaying Wood, Hydrolyzing Cellulose and Producing Poly-3-hydroxybutyrate.</title>
        <authorList>
            <person name="Mieszkin S."/>
            <person name="Pouder E."/>
            <person name="Uroz S."/>
            <person name="Simon-Colin C."/>
            <person name="Alain K."/>
        </authorList>
    </citation>
    <scope>NUCLEOTIDE SEQUENCE [LARGE SCALE GENOMIC DNA]</scope>
    <source>
        <strain evidence="5 6">HW T5.17</strain>
    </source>
</reference>
<keyword evidence="3" id="KW-0812">Transmembrane</keyword>
<dbReference type="RefSeq" id="WP_227309078.1">
    <property type="nucleotide sequence ID" value="NZ_JAESVA010000007.1"/>
</dbReference>
<feature type="domain" description="GGDEF" evidence="4">
    <location>
        <begin position="252"/>
        <end position="392"/>
    </location>
</feature>
<dbReference type="EC" id="2.7.7.65" evidence="1"/>
<dbReference type="InterPro" id="IPR029787">
    <property type="entry name" value="Nucleotide_cyclase"/>
</dbReference>
<keyword evidence="3" id="KW-1133">Transmembrane helix</keyword>
<dbReference type="AlphaFoldDB" id="A0A964E5H0"/>
<keyword evidence="3" id="KW-0472">Membrane</keyword>
<feature type="transmembrane region" description="Helical" evidence="3">
    <location>
        <begin position="190"/>
        <end position="210"/>
    </location>
</feature>
<evidence type="ECO:0000259" key="4">
    <source>
        <dbReference type="PROSITE" id="PS50887"/>
    </source>
</evidence>
<dbReference type="SUPFAM" id="SSF55073">
    <property type="entry name" value="Nucleotide cyclase"/>
    <property type="match status" value="1"/>
</dbReference>
<evidence type="ECO:0000313" key="6">
    <source>
        <dbReference type="Proteomes" id="UP000721844"/>
    </source>
</evidence>
<dbReference type="PANTHER" id="PTHR45138:SF9">
    <property type="entry name" value="DIGUANYLATE CYCLASE DGCM-RELATED"/>
    <property type="match status" value="1"/>
</dbReference>
<feature type="transmembrane region" description="Helical" evidence="3">
    <location>
        <begin position="151"/>
        <end position="170"/>
    </location>
</feature>
<dbReference type="Proteomes" id="UP000721844">
    <property type="component" value="Unassembled WGS sequence"/>
</dbReference>
<comment type="caution">
    <text evidence="5">The sequence shown here is derived from an EMBL/GenBank/DDBJ whole genome shotgun (WGS) entry which is preliminary data.</text>
</comment>
<feature type="transmembrane region" description="Helical" evidence="3">
    <location>
        <begin position="66"/>
        <end position="84"/>
    </location>
</feature>
<dbReference type="PROSITE" id="PS50887">
    <property type="entry name" value="GGDEF"/>
    <property type="match status" value="1"/>
</dbReference>
<gene>
    <name evidence="5" type="ORF">ACELLULO517_19395</name>
</gene>